<keyword evidence="2" id="KW-0812">Transmembrane</keyword>
<dbReference type="Gene3D" id="3.20.20.140">
    <property type="entry name" value="Metal-dependent hydrolases"/>
    <property type="match status" value="1"/>
</dbReference>
<evidence type="ECO:0000256" key="2">
    <source>
        <dbReference type="SAM" id="Phobius"/>
    </source>
</evidence>
<dbReference type="OrthoDB" id="3501663at2759"/>
<dbReference type="InterPro" id="IPR011059">
    <property type="entry name" value="Metal-dep_hydrolase_composite"/>
</dbReference>
<evidence type="ECO:0000313" key="4">
    <source>
        <dbReference type="EMBL" id="TDL26855.1"/>
    </source>
</evidence>
<proteinExistence type="predicted"/>
<sequence length="622" mass="69388">MSELRRRGDKTAMKKQTNFNGPPSPSRTSPMPQPRRGRVVAMFIALLGGLMMLFLSRMNASKLFPESYVICSREGRVYTVDDSKPQVECLAVHGVHVLDTGSIDEMRNKWGDRDKTGPTLGALRSMRDGLKFYFIKSGHSIVPGLADAHAHVMEYGWMRQLDLDGPQSVSEVISKVKEYIHSHPDVGNDTSAWIEGWGWDQTKWPGAEFPTASDLDEDPLLHGRLIALRRIDGHATWVSPKVLEVMGELPATVDGGVIVRNSEGLPTGIFLDNAMALIPQPQWDEQDMLKFFATTVQEALANGLTSIHDAWTTPPMIKFFKRMAEQDKIPLRLYLMGNVESEEYWGAEIPKLENYGTAGRLNLRSVKLFSDGALGSWGAALLEPYTDKPDTTGILRSDPKVYSNLIESFFRDDFQVNVHCIGDRANNVILDIFEDLLRRYNATERRPRIEHAQILTLQDLERMGRLGVIPSVQPTHATSDMWYAEARLGPERIKGAYAYRTQLENSPNNVLPIGSDFPVEGINPLLGFYAAVTRLSTDGQSPHGPGGWFSEQRLTRAEALKGMTLDAAYASFAEKDLGSLTPGKRADFVVFDDDIMTASKERILSTKVRATVIDGRPLYGFI</sequence>
<feature type="region of interest" description="Disordered" evidence="1">
    <location>
        <begin position="1"/>
        <end position="34"/>
    </location>
</feature>
<dbReference type="SUPFAM" id="SSF51556">
    <property type="entry name" value="Metallo-dependent hydrolases"/>
    <property type="match status" value="1"/>
</dbReference>
<dbReference type="SUPFAM" id="SSF51338">
    <property type="entry name" value="Composite domain of metallo-dependent hydrolases"/>
    <property type="match status" value="1"/>
</dbReference>
<feature type="domain" description="Amidohydrolase 3" evidence="3">
    <location>
        <begin position="138"/>
        <end position="619"/>
    </location>
</feature>
<feature type="compositionally biased region" description="Basic and acidic residues" evidence="1">
    <location>
        <begin position="1"/>
        <end position="12"/>
    </location>
</feature>
<keyword evidence="5" id="KW-1185">Reference proteome</keyword>
<evidence type="ECO:0000259" key="3">
    <source>
        <dbReference type="Pfam" id="PF07969"/>
    </source>
</evidence>
<dbReference type="InterPro" id="IPR032466">
    <property type="entry name" value="Metal_Hydrolase"/>
</dbReference>
<dbReference type="Proteomes" id="UP000294933">
    <property type="component" value="Unassembled WGS sequence"/>
</dbReference>
<dbReference type="EMBL" id="ML170160">
    <property type="protein sequence ID" value="TDL26855.1"/>
    <property type="molecule type" value="Genomic_DNA"/>
</dbReference>
<evidence type="ECO:0000256" key="1">
    <source>
        <dbReference type="SAM" id="MobiDB-lite"/>
    </source>
</evidence>
<name>A0A4Y7QHE5_9AGAM</name>
<accession>A0A4Y7QHE5</accession>
<feature type="compositionally biased region" description="Polar residues" evidence="1">
    <location>
        <begin position="14"/>
        <end position="30"/>
    </location>
</feature>
<dbReference type="STRING" id="50990.A0A4Y7QHE5"/>
<dbReference type="InterPro" id="IPR033932">
    <property type="entry name" value="YtcJ-like"/>
</dbReference>
<feature type="transmembrane region" description="Helical" evidence="2">
    <location>
        <begin position="39"/>
        <end position="58"/>
    </location>
</feature>
<dbReference type="PANTHER" id="PTHR22642:SF2">
    <property type="entry name" value="PROTEIN LONG AFTER FAR-RED 3"/>
    <property type="match status" value="1"/>
</dbReference>
<dbReference type="PANTHER" id="PTHR22642">
    <property type="entry name" value="IMIDAZOLONEPROPIONASE"/>
    <property type="match status" value="1"/>
</dbReference>
<protein>
    <recommendedName>
        <fullName evidence="3">Amidohydrolase 3 domain-containing protein</fullName>
    </recommendedName>
</protein>
<organism evidence="4 5">
    <name type="scientific">Rickenella mellea</name>
    <dbReference type="NCBI Taxonomy" id="50990"/>
    <lineage>
        <taxon>Eukaryota</taxon>
        <taxon>Fungi</taxon>
        <taxon>Dikarya</taxon>
        <taxon>Basidiomycota</taxon>
        <taxon>Agaricomycotina</taxon>
        <taxon>Agaricomycetes</taxon>
        <taxon>Hymenochaetales</taxon>
        <taxon>Rickenellaceae</taxon>
        <taxon>Rickenella</taxon>
    </lineage>
</organism>
<gene>
    <name evidence="4" type="ORF">BD410DRAFT_782939</name>
</gene>
<dbReference type="GO" id="GO:0016810">
    <property type="term" value="F:hydrolase activity, acting on carbon-nitrogen (but not peptide) bonds"/>
    <property type="evidence" value="ECO:0007669"/>
    <property type="project" value="InterPro"/>
</dbReference>
<dbReference type="Gene3D" id="3.10.310.70">
    <property type="match status" value="1"/>
</dbReference>
<dbReference type="Gene3D" id="2.30.40.10">
    <property type="entry name" value="Urease, subunit C, domain 1"/>
    <property type="match status" value="1"/>
</dbReference>
<keyword evidence="2" id="KW-1133">Transmembrane helix</keyword>
<dbReference type="InterPro" id="IPR013108">
    <property type="entry name" value="Amidohydro_3"/>
</dbReference>
<keyword evidence="2" id="KW-0472">Membrane</keyword>
<dbReference type="VEuPathDB" id="FungiDB:BD410DRAFT_782939"/>
<dbReference type="CDD" id="cd01300">
    <property type="entry name" value="YtcJ_like"/>
    <property type="match status" value="1"/>
</dbReference>
<reference evidence="4 5" key="1">
    <citation type="submission" date="2018-06" db="EMBL/GenBank/DDBJ databases">
        <title>A transcriptomic atlas of mushroom development highlights an independent origin of complex multicellularity.</title>
        <authorList>
            <consortium name="DOE Joint Genome Institute"/>
            <person name="Krizsan K."/>
            <person name="Almasi E."/>
            <person name="Merenyi Z."/>
            <person name="Sahu N."/>
            <person name="Viragh M."/>
            <person name="Koszo T."/>
            <person name="Mondo S."/>
            <person name="Kiss B."/>
            <person name="Balint B."/>
            <person name="Kues U."/>
            <person name="Barry K."/>
            <person name="Hegedus J.C."/>
            <person name="Henrissat B."/>
            <person name="Johnson J."/>
            <person name="Lipzen A."/>
            <person name="Ohm R."/>
            <person name="Nagy I."/>
            <person name="Pangilinan J."/>
            <person name="Yan J."/>
            <person name="Xiong Y."/>
            <person name="Grigoriev I.V."/>
            <person name="Hibbett D.S."/>
            <person name="Nagy L.G."/>
        </authorList>
    </citation>
    <scope>NUCLEOTIDE SEQUENCE [LARGE SCALE GENOMIC DNA]</scope>
    <source>
        <strain evidence="4 5">SZMC22713</strain>
    </source>
</reference>
<dbReference type="Pfam" id="PF07969">
    <property type="entry name" value="Amidohydro_3"/>
    <property type="match status" value="1"/>
</dbReference>
<evidence type="ECO:0000313" key="5">
    <source>
        <dbReference type="Proteomes" id="UP000294933"/>
    </source>
</evidence>
<dbReference type="AlphaFoldDB" id="A0A4Y7QHE5"/>